<name>Q1IQH9_KORVE</name>
<evidence type="ECO:0000313" key="9">
    <source>
        <dbReference type="Proteomes" id="UP000002432"/>
    </source>
</evidence>
<reference evidence="8 9" key="1">
    <citation type="journal article" date="2009" name="Appl. Environ. Microbiol.">
        <title>Three genomes from the phylum Acidobacteria provide insight into the lifestyles of these microorganisms in soils.</title>
        <authorList>
            <person name="Ward N.L."/>
            <person name="Challacombe J.F."/>
            <person name="Janssen P.H."/>
            <person name="Henrissat B."/>
            <person name="Coutinho P.M."/>
            <person name="Wu M."/>
            <person name="Xie G."/>
            <person name="Haft D.H."/>
            <person name="Sait M."/>
            <person name="Badger J."/>
            <person name="Barabote R.D."/>
            <person name="Bradley B."/>
            <person name="Brettin T.S."/>
            <person name="Brinkac L.M."/>
            <person name="Bruce D."/>
            <person name="Creasy T."/>
            <person name="Daugherty S.C."/>
            <person name="Davidsen T.M."/>
            <person name="DeBoy R.T."/>
            <person name="Detter J.C."/>
            <person name="Dodson R.J."/>
            <person name="Durkin A.S."/>
            <person name="Ganapathy A."/>
            <person name="Gwinn-Giglio M."/>
            <person name="Han C.S."/>
            <person name="Khouri H."/>
            <person name="Kiss H."/>
            <person name="Kothari S.P."/>
            <person name="Madupu R."/>
            <person name="Nelson K.E."/>
            <person name="Nelson W.C."/>
            <person name="Paulsen I."/>
            <person name="Penn K."/>
            <person name="Ren Q."/>
            <person name="Rosovitz M.J."/>
            <person name="Selengut J.D."/>
            <person name="Shrivastava S."/>
            <person name="Sullivan S.A."/>
            <person name="Tapia R."/>
            <person name="Thompson L.S."/>
            <person name="Watkins K.L."/>
            <person name="Yang Q."/>
            <person name="Yu C."/>
            <person name="Zafar N."/>
            <person name="Zhou L."/>
            <person name="Kuske C.R."/>
        </authorList>
    </citation>
    <scope>NUCLEOTIDE SEQUENCE [LARGE SCALE GENOMIC DNA]</scope>
    <source>
        <strain evidence="8 9">Ellin345</strain>
    </source>
</reference>
<dbReference type="GO" id="GO:0033573">
    <property type="term" value="C:high-affinity iron permease complex"/>
    <property type="evidence" value="ECO:0007669"/>
    <property type="project" value="InterPro"/>
</dbReference>
<evidence type="ECO:0000313" key="8">
    <source>
        <dbReference type="EMBL" id="ABF40871.1"/>
    </source>
</evidence>
<feature type="transmembrane region" description="Helical" evidence="6">
    <location>
        <begin position="110"/>
        <end position="135"/>
    </location>
</feature>
<feature type="domain" description="Membrane iron-sulfur containing protein FtrD-like" evidence="7">
    <location>
        <begin position="315"/>
        <end position="414"/>
    </location>
</feature>
<accession>Q1IQH9</accession>
<dbReference type="STRING" id="204669.Acid345_1870"/>
<dbReference type="EnsemblBacteria" id="ABF40871">
    <property type="protein sequence ID" value="ABF40871"/>
    <property type="gene ID" value="Acid345_1870"/>
</dbReference>
<organism evidence="8 9">
    <name type="scientific">Koribacter versatilis (strain Ellin345)</name>
    <dbReference type="NCBI Taxonomy" id="204669"/>
    <lineage>
        <taxon>Bacteria</taxon>
        <taxon>Pseudomonadati</taxon>
        <taxon>Acidobacteriota</taxon>
        <taxon>Terriglobia</taxon>
        <taxon>Terriglobales</taxon>
        <taxon>Candidatus Korobacteraceae</taxon>
        <taxon>Candidatus Korobacter</taxon>
    </lineage>
</organism>
<feature type="transmembrane region" description="Helical" evidence="6">
    <location>
        <begin position="141"/>
        <end position="161"/>
    </location>
</feature>
<feature type="transmembrane region" description="Helical" evidence="6">
    <location>
        <begin position="220"/>
        <end position="238"/>
    </location>
</feature>
<keyword evidence="4 6" id="KW-1133">Transmembrane helix</keyword>
<keyword evidence="5 6" id="KW-0472">Membrane</keyword>
<dbReference type="InterPro" id="IPR004923">
    <property type="entry name" value="FTR1/Fip1/EfeU"/>
</dbReference>
<dbReference type="KEGG" id="aba:Acid345_1870"/>
<dbReference type="PANTHER" id="PTHR31632">
    <property type="entry name" value="IRON TRANSPORTER FTH1"/>
    <property type="match status" value="1"/>
</dbReference>
<evidence type="ECO:0000256" key="2">
    <source>
        <dbReference type="ARBA" id="ARBA00008333"/>
    </source>
</evidence>
<feature type="transmembrane region" description="Helical" evidence="6">
    <location>
        <begin position="173"/>
        <end position="193"/>
    </location>
</feature>
<gene>
    <name evidence="8" type="ordered locus">Acid345_1870</name>
</gene>
<dbReference type="PANTHER" id="PTHR31632:SF2">
    <property type="entry name" value="PLASMA MEMBRANE IRON PERMEASE"/>
    <property type="match status" value="1"/>
</dbReference>
<comment type="subcellular location">
    <subcellularLocation>
        <location evidence="1">Membrane</location>
        <topology evidence="1">Multi-pass membrane protein</topology>
    </subcellularLocation>
</comment>
<comment type="similarity">
    <text evidence="2">Belongs to the oxidase-dependent Fe transporter (OFeT) (TC 9.A.10.1) family.</text>
</comment>
<dbReference type="Pfam" id="PF10080">
    <property type="entry name" value="FtrD-like"/>
    <property type="match status" value="1"/>
</dbReference>
<feature type="transmembrane region" description="Helical" evidence="6">
    <location>
        <begin position="266"/>
        <end position="288"/>
    </location>
</feature>
<dbReference type="Proteomes" id="UP000002432">
    <property type="component" value="Chromosome"/>
</dbReference>
<dbReference type="InterPro" id="IPR018758">
    <property type="entry name" value="FtrD-like"/>
</dbReference>
<proteinExistence type="inferred from homology"/>
<evidence type="ECO:0000256" key="5">
    <source>
        <dbReference type="ARBA" id="ARBA00023136"/>
    </source>
</evidence>
<protein>
    <submittedName>
        <fullName evidence="8">Iron permease FTR1</fullName>
    </submittedName>
</protein>
<dbReference type="HOGENOM" id="CLU_045824_0_0_0"/>
<evidence type="ECO:0000256" key="3">
    <source>
        <dbReference type="ARBA" id="ARBA00022692"/>
    </source>
</evidence>
<sequence length="417" mass="45281">MIEALVITLREGVEAALIIGITLAYLNKIGRGELKKYVYSGLGAAVLGSIATAIVVSRLNLNTDIVEGWVMLVAAVFVISMVVFMMKTGRRMKSDIETKIGSLTSRGSQIGLFLFVFLMILREGVETVLILSAVSLNTTELLNFLGTLIGIALAVAFGVMFVRGTVKVNLQKFFKVTTVILFFVAFQLVVSGLHELSENGVLPSSKQEMSMIGPIVRNDMFFFVTILVLAAMMVLFEYRHRAAAVVQNANAAERRKAEWTARRERFWASALYICSFVFIIMVTAQFIYAKSASALSPATLVNFTDGKATIPLSQVADGHLHRYETTIGGTEVRFLLYQKPDGKIATVFDACEICGPVGFYESQQGLTCKNCAAPINPQSVGTSGGCNPVPLKSVTTTDSVILTAADVNGGLHLFQKK</sequence>
<evidence type="ECO:0000256" key="6">
    <source>
        <dbReference type="SAM" id="Phobius"/>
    </source>
</evidence>
<dbReference type="EMBL" id="CP000360">
    <property type="protein sequence ID" value="ABF40871.1"/>
    <property type="molecule type" value="Genomic_DNA"/>
</dbReference>
<dbReference type="OrthoDB" id="9792533at2"/>
<evidence type="ECO:0000259" key="7">
    <source>
        <dbReference type="Pfam" id="PF10080"/>
    </source>
</evidence>
<dbReference type="AlphaFoldDB" id="Q1IQH9"/>
<dbReference type="eggNOG" id="COG0672">
    <property type="taxonomic scope" value="Bacteria"/>
</dbReference>
<dbReference type="Pfam" id="PF03239">
    <property type="entry name" value="FTR1"/>
    <property type="match status" value="1"/>
</dbReference>
<feature type="transmembrane region" description="Helical" evidence="6">
    <location>
        <begin position="38"/>
        <end position="57"/>
    </location>
</feature>
<keyword evidence="9" id="KW-1185">Reference proteome</keyword>
<evidence type="ECO:0000256" key="1">
    <source>
        <dbReference type="ARBA" id="ARBA00004141"/>
    </source>
</evidence>
<evidence type="ECO:0000256" key="4">
    <source>
        <dbReference type="ARBA" id="ARBA00022989"/>
    </source>
</evidence>
<keyword evidence="3 6" id="KW-0812">Transmembrane</keyword>
<dbReference type="GO" id="GO:0015093">
    <property type="term" value="F:ferrous iron transmembrane transporter activity"/>
    <property type="evidence" value="ECO:0007669"/>
    <property type="project" value="TreeGrafter"/>
</dbReference>
<dbReference type="RefSeq" id="WP_011522673.1">
    <property type="nucleotide sequence ID" value="NC_008009.1"/>
</dbReference>
<feature type="transmembrane region" description="Helical" evidence="6">
    <location>
        <begin position="69"/>
        <end position="89"/>
    </location>
</feature>
<feature type="transmembrane region" description="Helical" evidence="6">
    <location>
        <begin position="6"/>
        <end position="26"/>
    </location>
</feature>